<dbReference type="InterPro" id="IPR006311">
    <property type="entry name" value="TAT_signal"/>
</dbReference>
<comment type="subcellular location">
    <subcellularLocation>
        <location evidence="1">Periplasm</location>
    </subcellularLocation>
</comment>
<evidence type="ECO:0000313" key="6">
    <source>
        <dbReference type="EMBL" id="MFB9644787.1"/>
    </source>
</evidence>
<keyword evidence="7" id="KW-1185">Reference proteome</keyword>
<gene>
    <name evidence="6" type="ORF">ACFFPJ_03130</name>
</gene>
<feature type="signal peptide" evidence="4">
    <location>
        <begin position="1"/>
        <end position="35"/>
    </location>
</feature>
<dbReference type="Pfam" id="PF09084">
    <property type="entry name" value="NMT1"/>
    <property type="match status" value="1"/>
</dbReference>
<evidence type="ECO:0000256" key="1">
    <source>
        <dbReference type="ARBA" id="ARBA00004418"/>
    </source>
</evidence>
<dbReference type="SUPFAM" id="SSF53850">
    <property type="entry name" value="Periplasmic binding protein-like II"/>
    <property type="match status" value="1"/>
</dbReference>
<accession>A0ABV5SWQ2</accession>
<feature type="domain" description="SsuA/THI5-like" evidence="5">
    <location>
        <begin position="60"/>
        <end position="277"/>
    </location>
</feature>
<comment type="similarity">
    <text evidence="2">Belongs to the bacterial solute-binding protein SsuA/TauA family.</text>
</comment>
<dbReference type="PROSITE" id="PS51318">
    <property type="entry name" value="TAT"/>
    <property type="match status" value="1"/>
</dbReference>
<keyword evidence="3 4" id="KW-0732">Signal</keyword>
<dbReference type="PANTHER" id="PTHR30024:SF47">
    <property type="entry name" value="TAURINE-BINDING PERIPLASMIC PROTEIN"/>
    <property type="match status" value="1"/>
</dbReference>
<evidence type="ECO:0000256" key="3">
    <source>
        <dbReference type="ARBA" id="ARBA00022729"/>
    </source>
</evidence>
<protein>
    <submittedName>
        <fullName evidence="6">ABC transporter substrate-binding protein</fullName>
    </submittedName>
</protein>
<comment type="caution">
    <text evidence="6">The sequence shown here is derived from an EMBL/GenBank/DDBJ whole genome shotgun (WGS) entry which is preliminary data.</text>
</comment>
<dbReference type="PROSITE" id="PS51257">
    <property type="entry name" value="PROKAR_LIPOPROTEIN"/>
    <property type="match status" value="1"/>
</dbReference>
<sequence length="345" mass="35470">MKFLTKRTLGGLATAAAAAILLAACSSTPASPAGASDVPDAAADSEPEKASLTIAINPSSQFAPMYYGMESGIFEEHGLELEIVPQTDVAAIVSGVASGTYDLGFATVVHVLTANANGIPIRAVATIEGQIRPDDEGTVTIASAASGITDFSGLEGKKLATVGLSSHNTLTAWALAEEAGIDPKSIELVQLPFGQMAAALQNGDVDVAVMQWPFAGDALANGGVALEYNNRVMFQDTATTFFNASQSFIDQNPNTVKAFADAMAESIEAATADPDAARAALVPGLGITTEQAAGARWNIGGVPQLNLKAFETAQKFLVKYSEDASAKSAIEALDVSTLVWSGALE</sequence>
<dbReference type="Proteomes" id="UP001589611">
    <property type="component" value="Unassembled WGS sequence"/>
</dbReference>
<name>A0ABV5SWQ2_9MICO</name>
<evidence type="ECO:0000256" key="2">
    <source>
        <dbReference type="ARBA" id="ARBA00010742"/>
    </source>
</evidence>
<proteinExistence type="inferred from homology"/>
<feature type="chain" id="PRO_5046162118" evidence="4">
    <location>
        <begin position="36"/>
        <end position="345"/>
    </location>
</feature>
<dbReference type="PANTHER" id="PTHR30024">
    <property type="entry name" value="ALIPHATIC SULFONATES-BINDING PROTEIN-RELATED"/>
    <property type="match status" value="1"/>
</dbReference>
<dbReference type="InterPro" id="IPR015168">
    <property type="entry name" value="SsuA/THI5"/>
</dbReference>
<dbReference type="EMBL" id="JBHMBE010000001">
    <property type="protein sequence ID" value="MFB9644787.1"/>
    <property type="molecule type" value="Genomic_DNA"/>
</dbReference>
<evidence type="ECO:0000313" key="7">
    <source>
        <dbReference type="Proteomes" id="UP001589611"/>
    </source>
</evidence>
<organism evidence="6 7">
    <name type="scientific">Microbacterium terregens</name>
    <dbReference type="NCBI Taxonomy" id="69363"/>
    <lineage>
        <taxon>Bacteria</taxon>
        <taxon>Bacillati</taxon>
        <taxon>Actinomycetota</taxon>
        <taxon>Actinomycetes</taxon>
        <taxon>Micrococcales</taxon>
        <taxon>Microbacteriaceae</taxon>
        <taxon>Microbacterium</taxon>
    </lineage>
</organism>
<evidence type="ECO:0000256" key="4">
    <source>
        <dbReference type="SAM" id="SignalP"/>
    </source>
</evidence>
<dbReference type="RefSeq" id="WP_344711581.1">
    <property type="nucleotide sequence ID" value="NZ_BAAAWH010000001.1"/>
</dbReference>
<evidence type="ECO:0000259" key="5">
    <source>
        <dbReference type="Pfam" id="PF09084"/>
    </source>
</evidence>
<reference evidence="6 7" key="1">
    <citation type="submission" date="2024-09" db="EMBL/GenBank/DDBJ databases">
        <authorList>
            <person name="Sun Q."/>
            <person name="Mori K."/>
        </authorList>
    </citation>
    <scope>NUCLEOTIDE SEQUENCE [LARGE SCALE GENOMIC DNA]</scope>
    <source>
        <strain evidence="6 7">JCM 1342</strain>
    </source>
</reference>
<dbReference type="Gene3D" id="3.40.190.10">
    <property type="entry name" value="Periplasmic binding protein-like II"/>
    <property type="match status" value="2"/>
</dbReference>